<feature type="transmembrane region" description="Helical" evidence="1">
    <location>
        <begin position="243"/>
        <end position="267"/>
    </location>
</feature>
<dbReference type="RefSeq" id="WP_027886344.1">
    <property type="nucleotide sequence ID" value="NZ_BMWY01000026.1"/>
</dbReference>
<keyword evidence="1" id="KW-0812">Transmembrane</keyword>
<evidence type="ECO:0000256" key="1">
    <source>
        <dbReference type="SAM" id="Phobius"/>
    </source>
</evidence>
<gene>
    <name evidence="2" type="ORF">GCM10008088_28620</name>
</gene>
<protein>
    <submittedName>
        <fullName evidence="2">Uncharacterized protein</fullName>
    </submittedName>
</protein>
<keyword evidence="1" id="KW-1133">Transmembrane helix</keyword>
<organism evidence="2 3">
    <name type="scientific">Mesonia mobilis</name>
    <dbReference type="NCBI Taxonomy" id="369791"/>
    <lineage>
        <taxon>Bacteria</taxon>
        <taxon>Pseudomonadati</taxon>
        <taxon>Bacteroidota</taxon>
        <taxon>Flavobacteriia</taxon>
        <taxon>Flavobacteriales</taxon>
        <taxon>Flavobacteriaceae</taxon>
        <taxon>Mesonia</taxon>
    </lineage>
</organism>
<evidence type="ECO:0000313" key="2">
    <source>
        <dbReference type="EMBL" id="GGZ65714.1"/>
    </source>
</evidence>
<proteinExistence type="predicted"/>
<accession>A0ABQ3C5L1</accession>
<feature type="transmembrane region" description="Helical" evidence="1">
    <location>
        <begin position="12"/>
        <end position="29"/>
    </location>
</feature>
<evidence type="ECO:0000313" key="3">
    <source>
        <dbReference type="Proteomes" id="UP000615593"/>
    </source>
</evidence>
<keyword evidence="1" id="KW-0472">Membrane</keyword>
<reference evidence="3" key="1">
    <citation type="journal article" date="2019" name="Int. J. Syst. Evol. Microbiol.">
        <title>The Global Catalogue of Microorganisms (GCM) 10K type strain sequencing project: providing services to taxonomists for standard genome sequencing and annotation.</title>
        <authorList>
            <consortium name="The Broad Institute Genomics Platform"/>
            <consortium name="The Broad Institute Genome Sequencing Center for Infectious Disease"/>
            <person name="Wu L."/>
            <person name="Ma J."/>
        </authorList>
    </citation>
    <scope>NUCLEOTIDE SEQUENCE [LARGE SCALE GENOMIC DNA]</scope>
    <source>
        <strain evidence="3">KCTC 12708</strain>
    </source>
</reference>
<keyword evidence="3" id="KW-1185">Reference proteome</keyword>
<name>A0ABQ3C5L1_9FLAO</name>
<dbReference type="GeneID" id="94370524"/>
<sequence>MEEFLQSIAPTTISLIITGIVSLAIGIYLEKFKNRLTFIKYRIFFQPLATSNENEYWGNIEVYYNGSKSNHLNFATIELINDSNKDFQDVIIDVWVDKDTFIKGQNGFYSDTGKSILMENNHYIGLTETIKQNSEDISKRQKNPNHITPVKLQNDIVYYQSNVKFHLPVFNRKSDIKFNILVENEKANQPIFGIDIKHKGLKVIKQDDKYDEERKLGIGTITFGTLFFVLITIIIYFKFPNSLIPTIILGIAGVLHLVVGTFIYKLIQFIRNYLK</sequence>
<feature type="transmembrane region" description="Helical" evidence="1">
    <location>
        <begin position="216"/>
        <end position="237"/>
    </location>
</feature>
<comment type="caution">
    <text evidence="2">The sequence shown here is derived from an EMBL/GenBank/DDBJ whole genome shotgun (WGS) entry which is preliminary data.</text>
</comment>
<dbReference type="EMBL" id="BMWY01000026">
    <property type="protein sequence ID" value="GGZ65714.1"/>
    <property type="molecule type" value="Genomic_DNA"/>
</dbReference>
<dbReference type="Proteomes" id="UP000615593">
    <property type="component" value="Unassembled WGS sequence"/>
</dbReference>